<dbReference type="GO" id="GO:0046872">
    <property type="term" value="F:metal ion binding"/>
    <property type="evidence" value="ECO:0007669"/>
    <property type="project" value="UniProtKB-KW"/>
</dbReference>
<dbReference type="PROSITE" id="PS51379">
    <property type="entry name" value="4FE4S_FER_2"/>
    <property type="match status" value="2"/>
</dbReference>
<dbReference type="PANTHER" id="PTHR11496:SF102">
    <property type="entry name" value="ALCOHOL DEHYDROGENASE 4"/>
    <property type="match status" value="1"/>
</dbReference>
<dbReference type="Pfam" id="PF00465">
    <property type="entry name" value="Fe-ADH"/>
    <property type="match status" value="1"/>
</dbReference>
<evidence type="ECO:0000256" key="4">
    <source>
        <dbReference type="ARBA" id="ARBA00023004"/>
    </source>
</evidence>
<name>A0A9D2JZN9_9FIRM</name>
<dbReference type="EC" id="1.1.1.1" evidence="8"/>
<evidence type="ECO:0000256" key="5">
    <source>
        <dbReference type="ARBA" id="ARBA00023014"/>
    </source>
</evidence>
<feature type="domain" description="4Fe-4S ferredoxin-type" evidence="7">
    <location>
        <begin position="6"/>
        <end position="35"/>
    </location>
</feature>
<dbReference type="Proteomes" id="UP000824116">
    <property type="component" value="Unassembled WGS sequence"/>
</dbReference>
<protein>
    <submittedName>
        <fullName evidence="8">Iron-containing alcohol dehydrogenase</fullName>
        <ecNumber evidence="8">1.1.1.1</ecNumber>
    </submittedName>
</protein>
<evidence type="ECO:0000256" key="1">
    <source>
        <dbReference type="ARBA" id="ARBA00007358"/>
    </source>
</evidence>
<evidence type="ECO:0000259" key="7">
    <source>
        <dbReference type="PROSITE" id="PS51379"/>
    </source>
</evidence>
<dbReference type="EMBL" id="DXAY01000001">
    <property type="protein sequence ID" value="HIZ73640.1"/>
    <property type="molecule type" value="Genomic_DNA"/>
</dbReference>
<sequence length="487" mass="54092">MKKRKEIPWINPDTCAGCSVCVVNCPMDCISIGPPEYHGDIHTIARADTDKCTGCGLCAKVCPIRAIEMKREGSVRIAMKTKWTGKKVLCRIFQYGMKIGMNVLPWSTPKVLRGSGAVRKLPAAVKRRNFSRVLIVTDGTLMKLHLLDGMLEEMKKEGLEYAIYDGVAPNPTDENVEEGVRMFRENHCDCMIAFGGGSPMDCAKGVGARIARPKKTVRKLQGLFRILRPIPVIFAVPTTAGTGSETTIAAVITEAQTHHKASMNDLCLMPRYAVLDPELTAGLPPQVTSTTGLDALCHAVEAYTNNTYNSRLEKQMCRKAVRLIYDNLYRAYQDGSDMEARQNMQEAAFLAGRSFTRGSVGYVHAIGHTLGGLYGTPHGLAMAILLPHVMRAYGKAVYKRLAELCDVCQIPSPEDSAQSKAEAFIRWIEEMKEKMGIPDCPDMIREEDVDQIVEWAEKEGNPLYPVPVIWSRKEFREFLLSVRTEKA</sequence>
<dbReference type="InterPro" id="IPR017896">
    <property type="entry name" value="4Fe4S_Fe-S-bd"/>
</dbReference>
<dbReference type="InterPro" id="IPR039697">
    <property type="entry name" value="Alcohol_dehydrogenase_Fe"/>
</dbReference>
<dbReference type="Gene3D" id="1.20.1090.10">
    <property type="entry name" value="Dehydroquinate synthase-like - alpha domain"/>
    <property type="match status" value="1"/>
</dbReference>
<dbReference type="FunFam" id="1.20.1090.10:FF:000001">
    <property type="entry name" value="Aldehyde-alcohol dehydrogenase"/>
    <property type="match status" value="1"/>
</dbReference>
<dbReference type="SUPFAM" id="SSF56796">
    <property type="entry name" value="Dehydroquinate synthase-like"/>
    <property type="match status" value="1"/>
</dbReference>
<dbReference type="Pfam" id="PF25137">
    <property type="entry name" value="ADH_Fe_C"/>
    <property type="match status" value="1"/>
</dbReference>
<dbReference type="AlphaFoldDB" id="A0A9D2JZN9"/>
<evidence type="ECO:0000313" key="8">
    <source>
        <dbReference type="EMBL" id="HIZ73640.1"/>
    </source>
</evidence>
<keyword evidence="2" id="KW-0479">Metal-binding</keyword>
<dbReference type="GO" id="GO:0051536">
    <property type="term" value="F:iron-sulfur cluster binding"/>
    <property type="evidence" value="ECO:0007669"/>
    <property type="project" value="UniProtKB-KW"/>
</dbReference>
<evidence type="ECO:0000256" key="6">
    <source>
        <dbReference type="ARBA" id="ARBA00023027"/>
    </source>
</evidence>
<keyword evidence="5" id="KW-0411">Iron-sulfur</keyword>
<dbReference type="InterPro" id="IPR001670">
    <property type="entry name" value="ADH_Fe/GldA"/>
</dbReference>
<keyword evidence="3 8" id="KW-0560">Oxidoreductase</keyword>
<evidence type="ECO:0000313" key="9">
    <source>
        <dbReference type="Proteomes" id="UP000824116"/>
    </source>
</evidence>
<dbReference type="InterPro" id="IPR056798">
    <property type="entry name" value="ADH_Fe_C"/>
</dbReference>
<dbReference type="PANTHER" id="PTHR11496">
    <property type="entry name" value="ALCOHOL DEHYDROGENASE"/>
    <property type="match status" value="1"/>
</dbReference>
<dbReference type="CDD" id="cd08189">
    <property type="entry name" value="Fe-ADH-like"/>
    <property type="match status" value="1"/>
</dbReference>
<organism evidence="8 9">
    <name type="scientific">Candidatus Mediterraneibacter stercoravium</name>
    <dbReference type="NCBI Taxonomy" id="2838685"/>
    <lineage>
        <taxon>Bacteria</taxon>
        <taxon>Bacillati</taxon>
        <taxon>Bacillota</taxon>
        <taxon>Clostridia</taxon>
        <taxon>Lachnospirales</taxon>
        <taxon>Lachnospiraceae</taxon>
        <taxon>Mediterraneibacter</taxon>
    </lineage>
</organism>
<dbReference type="SUPFAM" id="SSF54862">
    <property type="entry name" value="4Fe-4S ferredoxins"/>
    <property type="match status" value="1"/>
</dbReference>
<evidence type="ECO:0000256" key="2">
    <source>
        <dbReference type="ARBA" id="ARBA00022723"/>
    </source>
</evidence>
<keyword evidence="6" id="KW-0520">NAD</keyword>
<comment type="caution">
    <text evidence="8">The sequence shown here is derived from an EMBL/GenBank/DDBJ whole genome shotgun (WGS) entry which is preliminary data.</text>
</comment>
<keyword evidence="4" id="KW-0408">Iron</keyword>
<dbReference type="Gene3D" id="3.30.70.20">
    <property type="match status" value="1"/>
</dbReference>
<accession>A0A9D2JZN9</accession>
<dbReference type="Pfam" id="PF12838">
    <property type="entry name" value="Fer4_7"/>
    <property type="match status" value="1"/>
</dbReference>
<dbReference type="GO" id="GO:0004022">
    <property type="term" value="F:alcohol dehydrogenase (NAD+) activity"/>
    <property type="evidence" value="ECO:0007669"/>
    <property type="project" value="UniProtKB-EC"/>
</dbReference>
<evidence type="ECO:0000256" key="3">
    <source>
        <dbReference type="ARBA" id="ARBA00023002"/>
    </source>
</evidence>
<comment type="similarity">
    <text evidence="1">Belongs to the iron-containing alcohol dehydrogenase family.</text>
</comment>
<reference evidence="8" key="1">
    <citation type="journal article" date="2021" name="PeerJ">
        <title>Extensive microbial diversity within the chicken gut microbiome revealed by metagenomics and culture.</title>
        <authorList>
            <person name="Gilroy R."/>
            <person name="Ravi A."/>
            <person name="Getino M."/>
            <person name="Pursley I."/>
            <person name="Horton D.L."/>
            <person name="Alikhan N.F."/>
            <person name="Baker D."/>
            <person name="Gharbi K."/>
            <person name="Hall N."/>
            <person name="Watson M."/>
            <person name="Adriaenssens E.M."/>
            <person name="Foster-Nyarko E."/>
            <person name="Jarju S."/>
            <person name="Secka A."/>
            <person name="Antonio M."/>
            <person name="Oren A."/>
            <person name="Chaudhuri R.R."/>
            <person name="La Ragione R."/>
            <person name="Hildebrand F."/>
            <person name="Pallen M.J."/>
        </authorList>
    </citation>
    <scope>NUCLEOTIDE SEQUENCE</scope>
    <source>
        <strain evidence="8">CHK196-3914</strain>
    </source>
</reference>
<feature type="domain" description="4Fe-4S ferredoxin-type" evidence="7">
    <location>
        <begin position="43"/>
        <end position="72"/>
    </location>
</feature>
<dbReference type="InterPro" id="IPR018211">
    <property type="entry name" value="ADH_Fe_CS"/>
</dbReference>
<dbReference type="PROSITE" id="PS00198">
    <property type="entry name" value="4FE4S_FER_1"/>
    <property type="match status" value="2"/>
</dbReference>
<dbReference type="FunFam" id="3.40.50.1970:FF:000003">
    <property type="entry name" value="Alcohol dehydrogenase, iron-containing"/>
    <property type="match status" value="1"/>
</dbReference>
<dbReference type="InterPro" id="IPR017900">
    <property type="entry name" value="4Fe4S_Fe_S_CS"/>
</dbReference>
<dbReference type="PROSITE" id="PS00060">
    <property type="entry name" value="ADH_IRON_2"/>
    <property type="match status" value="1"/>
</dbReference>
<proteinExistence type="inferred from homology"/>
<dbReference type="Gene3D" id="3.40.50.1970">
    <property type="match status" value="1"/>
</dbReference>
<gene>
    <name evidence="8" type="ORF">H9723_00135</name>
</gene>
<reference evidence="8" key="2">
    <citation type="submission" date="2021-04" db="EMBL/GenBank/DDBJ databases">
        <authorList>
            <person name="Gilroy R."/>
        </authorList>
    </citation>
    <scope>NUCLEOTIDE SEQUENCE</scope>
    <source>
        <strain evidence="8">CHK196-3914</strain>
    </source>
</reference>